<dbReference type="VEuPathDB" id="PlasmoDB:PVP01_0010630"/>
<evidence type="ECO:0000313" key="3">
    <source>
        <dbReference type="Proteomes" id="UP000196402"/>
    </source>
</evidence>
<dbReference type="EMBL" id="FLYH01000325">
    <property type="protein sequence ID" value="SCA83732.1"/>
    <property type="molecule type" value="Genomic_DNA"/>
</dbReference>
<evidence type="ECO:0000256" key="1">
    <source>
        <dbReference type="SAM" id="MobiDB-lite"/>
    </source>
</evidence>
<protein>
    <submittedName>
        <fullName evidence="2">Vir protein, putative</fullName>
    </submittedName>
</protein>
<dbReference type="Pfam" id="PF05795">
    <property type="entry name" value="Plasmodium_Vir"/>
    <property type="match status" value="1"/>
</dbReference>
<dbReference type="InterPro" id="IPR008780">
    <property type="entry name" value="Plasmodium_Vir"/>
</dbReference>
<dbReference type="VEuPathDB" id="PlasmoDB:PVX_076695"/>
<feature type="region of interest" description="Disordered" evidence="1">
    <location>
        <begin position="178"/>
        <end position="200"/>
    </location>
</feature>
<evidence type="ECO:0000313" key="2">
    <source>
        <dbReference type="EMBL" id="SCA83732.1"/>
    </source>
</evidence>
<gene>
    <name evidence="2" type="ORF">PVT01_000096700</name>
</gene>
<dbReference type="Proteomes" id="UP000196402">
    <property type="component" value="Unassembled WGS sequence"/>
</dbReference>
<dbReference type="VEuPathDB" id="PlasmoDB:PVPAM_110065000"/>
<proteinExistence type="predicted"/>
<accession>A0A1G4EAT6</accession>
<dbReference type="AlphaFoldDB" id="A0A1G4EAT6"/>
<name>A0A1G4EAT6_PLAVI</name>
<dbReference type="VEuPathDB" id="PlasmoDB:PVW1_020005700"/>
<organism evidence="2 3">
    <name type="scientific">Plasmodium vivax</name>
    <name type="common">malaria parasite P. vivax</name>
    <dbReference type="NCBI Taxonomy" id="5855"/>
    <lineage>
        <taxon>Eukaryota</taxon>
        <taxon>Sar</taxon>
        <taxon>Alveolata</taxon>
        <taxon>Apicomplexa</taxon>
        <taxon>Aconoidasida</taxon>
        <taxon>Haemosporida</taxon>
        <taxon>Plasmodiidae</taxon>
        <taxon>Plasmodium</taxon>
        <taxon>Plasmodium (Plasmodium)</taxon>
    </lineage>
</organism>
<reference evidence="2 3" key="1">
    <citation type="submission" date="2016-07" db="EMBL/GenBank/DDBJ databases">
        <authorList>
            <consortium name="Pathogen Informatics"/>
        </authorList>
    </citation>
    <scope>NUCLEOTIDE SEQUENCE [LARGE SCALE GENOMIC DNA]</scope>
</reference>
<sequence>MIPICKKYLRFLDISEEWSDTNTEYDVSLLLNYWLSDKIASIHGITNIDKIRIDFGDLQRIWDHFNNSLNRKSYYYKFKPETNIFNEEDWEKRKKLYEYYVDYDILFRNAQWFPQKCKEYYDKIKEFSTVYKYFEGKCLPGEYKCPIFFDEFKKKNPVHNLENLECYKQIDKQRTAAGAKPSALGDTSHHSPGSKDGPLAVRGDLGFQGDAASTYSTDSTPGMSYTPFGPWIRKLRGGSTNNINAMDGFSPYTQETGDMFSDDSANFISYQPI</sequence>